<evidence type="ECO:0000259" key="4">
    <source>
        <dbReference type="Pfam" id="PF02769"/>
    </source>
</evidence>
<feature type="binding site" evidence="2">
    <location>
        <position position="43"/>
    </location>
    <ligand>
        <name>Mg(2+)</name>
        <dbReference type="ChEBI" id="CHEBI:18420"/>
        <label>4</label>
    </ligand>
</feature>
<dbReference type="InterPro" id="IPR016188">
    <property type="entry name" value="PurM-like_N"/>
</dbReference>
<dbReference type="Proteomes" id="UP000321464">
    <property type="component" value="Unassembled WGS sequence"/>
</dbReference>
<feature type="binding site" evidence="2">
    <location>
        <position position="73"/>
    </location>
    <ligand>
        <name>Mg(2+)</name>
        <dbReference type="ChEBI" id="CHEBI:18420"/>
        <label>4</label>
    </ligand>
</feature>
<dbReference type="UniPathway" id="UPA00060">
    <property type="reaction ID" value="UER00142"/>
</dbReference>
<dbReference type="AlphaFoldDB" id="A0A512AHL5"/>
<dbReference type="Gene3D" id="3.30.1330.10">
    <property type="entry name" value="PurM-like, N-terminal domain"/>
    <property type="match status" value="1"/>
</dbReference>
<dbReference type="Pfam" id="PF00586">
    <property type="entry name" value="AIRS"/>
    <property type="match status" value="1"/>
</dbReference>
<dbReference type="NCBIfam" id="TIGR01379">
    <property type="entry name" value="thiL"/>
    <property type="match status" value="1"/>
</dbReference>
<feature type="binding site" evidence="2">
    <location>
        <position position="116"/>
    </location>
    <ligand>
        <name>Mg(2+)</name>
        <dbReference type="ChEBI" id="CHEBI:18420"/>
        <label>1</label>
    </ligand>
</feature>
<dbReference type="InterPro" id="IPR010918">
    <property type="entry name" value="PurM-like_C_dom"/>
</dbReference>
<protein>
    <recommendedName>
        <fullName evidence="2">Thiamine-monophosphate kinase</fullName>
        <shortName evidence="2">TMP kinase</shortName>
        <shortName evidence="2">Thiamine-phosphate kinase</shortName>
        <ecNumber evidence="2">2.7.4.16</ecNumber>
    </recommendedName>
</protein>
<comment type="similarity">
    <text evidence="2">Belongs to the thiamine-monophosphate kinase family.</text>
</comment>
<evidence type="ECO:0000256" key="1">
    <source>
        <dbReference type="ARBA" id="ARBA00022977"/>
    </source>
</evidence>
<dbReference type="EC" id="2.7.4.16" evidence="2"/>
<keyword evidence="2" id="KW-0067">ATP-binding</keyword>
<dbReference type="HAMAP" id="MF_02128">
    <property type="entry name" value="TMP_kinase"/>
    <property type="match status" value="1"/>
</dbReference>
<comment type="miscellaneous">
    <text evidence="2">Reaction mechanism of ThiL seems to utilize a direct, inline transfer of the gamma-phosphate of ATP to TMP rather than a phosphorylated enzyme intermediate.</text>
</comment>
<feature type="domain" description="PurM-like N-terminal" evidence="3">
    <location>
        <begin position="28"/>
        <end position="133"/>
    </location>
</feature>
<keyword evidence="2 5" id="KW-0418">Kinase</keyword>
<feature type="binding site" evidence="2">
    <location>
        <position position="142"/>
    </location>
    <ligand>
        <name>ATP</name>
        <dbReference type="ChEBI" id="CHEBI:30616"/>
    </ligand>
</feature>
<comment type="catalytic activity">
    <reaction evidence="2">
        <text>thiamine phosphate + ATP = thiamine diphosphate + ADP</text>
        <dbReference type="Rhea" id="RHEA:15913"/>
        <dbReference type="ChEBI" id="CHEBI:30616"/>
        <dbReference type="ChEBI" id="CHEBI:37575"/>
        <dbReference type="ChEBI" id="CHEBI:58937"/>
        <dbReference type="ChEBI" id="CHEBI:456216"/>
        <dbReference type="EC" id="2.7.4.16"/>
    </reaction>
</comment>
<dbReference type="Pfam" id="PF02769">
    <property type="entry name" value="AIRS_C"/>
    <property type="match status" value="1"/>
</dbReference>
<sequence>MAGMTPEAAFIAALRGIASHPAARGLADDCAVLELGRETLILTHDMMVEGVHWLAGQDPADVAWKLLATNLSDLAAKGAEPIGVLLGYTLAEDNNRFIEGLGEALAHFGVPLLGGDTVRSPGAQTVGLTALGRATCQPVPSRSGAQAGNTVWITGPVGAAMLGFEALTCGNTSADTSAYRRPTPRLAEGCALAPLVTAMMDVSDGLLLDASRMAEASNVTIALDPARIPVPVGLPKDRLRDAISWGDDYELLFTLPVEAAPPCPAHCIGSVLPAGEAPLLLDGAAPYGQLGYEHR</sequence>
<keyword evidence="2" id="KW-0460">Magnesium</keyword>
<dbReference type="InterPro" id="IPR036921">
    <property type="entry name" value="PurM-like_N_sf"/>
</dbReference>
<dbReference type="SUPFAM" id="SSF56042">
    <property type="entry name" value="PurM C-terminal domain-like"/>
    <property type="match status" value="1"/>
</dbReference>
<dbReference type="SUPFAM" id="SSF55326">
    <property type="entry name" value="PurM N-terminal domain-like"/>
    <property type="match status" value="1"/>
</dbReference>
<dbReference type="GO" id="GO:0009229">
    <property type="term" value="P:thiamine diphosphate biosynthetic process"/>
    <property type="evidence" value="ECO:0007669"/>
    <property type="project" value="UniProtKB-UniRule"/>
</dbReference>
<evidence type="ECO:0000259" key="3">
    <source>
        <dbReference type="Pfam" id="PF00586"/>
    </source>
</evidence>
<feature type="binding site" evidence="2">
    <location>
        <position position="204"/>
    </location>
    <ligand>
        <name>Mg(2+)</name>
        <dbReference type="ChEBI" id="CHEBI:18420"/>
        <label>5</label>
    </ligand>
</feature>
<evidence type="ECO:0000313" key="5">
    <source>
        <dbReference type="EMBL" id="GEN99210.1"/>
    </source>
</evidence>
<feature type="binding site" evidence="2">
    <location>
        <position position="45"/>
    </location>
    <ligand>
        <name>Mg(2+)</name>
        <dbReference type="ChEBI" id="CHEBI:18420"/>
        <label>2</label>
    </ligand>
</feature>
<feature type="domain" description="PurM-like C-terminal" evidence="4">
    <location>
        <begin position="146"/>
        <end position="231"/>
    </location>
</feature>
<dbReference type="PANTHER" id="PTHR30270:SF0">
    <property type="entry name" value="THIAMINE-MONOPHOSPHATE KINASE"/>
    <property type="match status" value="1"/>
</dbReference>
<gene>
    <name evidence="2 5" type="primary">thiL</name>
    <name evidence="5" type="ORF">NSE01_10430</name>
</gene>
<feature type="binding site" evidence="2">
    <location>
        <begin position="115"/>
        <end position="116"/>
    </location>
    <ligand>
        <name>ATP</name>
        <dbReference type="ChEBI" id="CHEBI:30616"/>
    </ligand>
</feature>
<organism evidence="5 6">
    <name type="scientific">Novosphingobium sediminis</name>
    <dbReference type="NCBI Taxonomy" id="707214"/>
    <lineage>
        <taxon>Bacteria</taxon>
        <taxon>Pseudomonadati</taxon>
        <taxon>Pseudomonadota</taxon>
        <taxon>Alphaproteobacteria</taxon>
        <taxon>Sphingomonadales</taxon>
        <taxon>Sphingomonadaceae</taxon>
        <taxon>Novosphingobium</taxon>
    </lineage>
</organism>
<keyword evidence="2" id="KW-0479">Metal-binding</keyword>
<keyword evidence="6" id="KW-1185">Reference proteome</keyword>
<dbReference type="GO" id="GO:0009030">
    <property type="term" value="F:thiamine-phosphate kinase activity"/>
    <property type="evidence" value="ECO:0007669"/>
    <property type="project" value="UniProtKB-UniRule"/>
</dbReference>
<feature type="binding site" evidence="2">
    <location>
        <position position="73"/>
    </location>
    <ligand>
        <name>Mg(2+)</name>
        <dbReference type="ChEBI" id="CHEBI:18420"/>
        <label>2</label>
    </ligand>
</feature>
<feature type="binding site" evidence="2">
    <location>
        <position position="203"/>
    </location>
    <ligand>
        <name>ATP</name>
        <dbReference type="ChEBI" id="CHEBI:30616"/>
    </ligand>
</feature>
<keyword evidence="2" id="KW-0547">Nucleotide-binding</keyword>
<dbReference type="GO" id="GO:0000287">
    <property type="term" value="F:magnesium ion binding"/>
    <property type="evidence" value="ECO:0007669"/>
    <property type="project" value="UniProtKB-UniRule"/>
</dbReference>
<keyword evidence="2" id="KW-0808">Transferase</keyword>
<dbReference type="GO" id="GO:0005524">
    <property type="term" value="F:ATP binding"/>
    <property type="evidence" value="ECO:0007669"/>
    <property type="project" value="UniProtKB-UniRule"/>
</dbReference>
<accession>A0A512AHL5</accession>
<comment type="caution">
    <text evidence="2">Lacks conserved residue(s) required for the propagation of feature annotation.</text>
</comment>
<dbReference type="InterPro" id="IPR036676">
    <property type="entry name" value="PurM-like_C_sf"/>
</dbReference>
<feature type="binding site" evidence="2">
    <location>
        <position position="73"/>
    </location>
    <ligand>
        <name>Mg(2+)</name>
        <dbReference type="ChEBI" id="CHEBI:18420"/>
        <label>3</label>
    </ligand>
</feature>
<feature type="binding site" evidence="2">
    <location>
        <position position="292"/>
    </location>
    <ligand>
        <name>substrate</name>
    </ligand>
</feature>
<feature type="binding site" evidence="2">
    <location>
        <position position="52"/>
    </location>
    <ligand>
        <name>substrate</name>
    </ligand>
</feature>
<feature type="binding site" evidence="2">
    <location>
        <position position="29"/>
    </location>
    <ligand>
        <name>Mg(2+)</name>
        <dbReference type="ChEBI" id="CHEBI:18420"/>
        <label>4</label>
    </ligand>
</feature>
<dbReference type="EMBL" id="BJYR01000007">
    <property type="protein sequence ID" value="GEN99210.1"/>
    <property type="molecule type" value="Genomic_DNA"/>
</dbReference>
<name>A0A512AHL5_9SPHN</name>
<dbReference type="PIRSF" id="PIRSF005303">
    <property type="entry name" value="Thiam_monoph_kin"/>
    <property type="match status" value="1"/>
</dbReference>
<dbReference type="PANTHER" id="PTHR30270">
    <property type="entry name" value="THIAMINE-MONOPHOSPHATE KINASE"/>
    <property type="match status" value="1"/>
</dbReference>
<dbReference type="CDD" id="cd02194">
    <property type="entry name" value="ThiL"/>
    <property type="match status" value="1"/>
</dbReference>
<comment type="caution">
    <text evidence="5">The sequence shown here is derived from an EMBL/GenBank/DDBJ whole genome shotgun (WGS) entry which is preliminary data.</text>
</comment>
<proteinExistence type="inferred from homology"/>
<feature type="binding site" evidence="2">
    <location>
        <position position="201"/>
    </location>
    <ligand>
        <name>Mg(2+)</name>
        <dbReference type="ChEBI" id="CHEBI:18420"/>
        <label>3</label>
    </ligand>
</feature>
<keyword evidence="1 2" id="KW-0784">Thiamine biosynthesis</keyword>
<comment type="pathway">
    <text evidence="2">Cofactor biosynthesis; thiamine diphosphate biosynthesis; thiamine diphosphate from thiamine phosphate: step 1/1.</text>
</comment>
<feature type="binding site" evidence="2">
    <location>
        <position position="29"/>
    </location>
    <ligand>
        <name>Mg(2+)</name>
        <dbReference type="ChEBI" id="CHEBI:18420"/>
        <label>3</label>
    </ligand>
</feature>
<reference evidence="5 6" key="1">
    <citation type="submission" date="2019-07" db="EMBL/GenBank/DDBJ databases">
        <title>Whole genome shotgun sequence of Novosphingobium sediminis NBRC 106119.</title>
        <authorList>
            <person name="Hosoyama A."/>
            <person name="Uohara A."/>
            <person name="Ohji S."/>
            <person name="Ichikawa N."/>
        </authorList>
    </citation>
    <scope>NUCLEOTIDE SEQUENCE [LARGE SCALE GENOMIC DNA]</scope>
    <source>
        <strain evidence="5 6">NBRC 106119</strain>
    </source>
</reference>
<feature type="binding site" evidence="2">
    <location>
        <position position="45"/>
    </location>
    <ligand>
        <name>Mg(2+)</name>
        <dbReference type="ChEBI" id="CHEBI:18420"/>
        <label>1</label>
    </ligand>
</feature>
<comment type="function">
    <text evidence="2">Catalyzes the ATP-dependent phosphorylation of thiamine-monophosphate (TMP) to form thiamine-pyrophosphate (TPP), the active form of vitamin B1.</text>
</comment>
<dbReference type="InterPro" id="IPR006283">
    <property type="entry name" value="ThiL-like"/>
</dbReference>
<evidence type="ECO:0000256" key="2">
    <source>
        <dbReference type="HAMAP-Rule" id="MF_02128"/>
    </source>
</evidence>
<dbReference type="Gene3D" id="3.90.650.10">
    <property type="entry name" value="PurM-like C-terminal domain"/>
    <property type="match status" value="1"/>
</dbReference>
<dbReference type="GO" id="GO:0009228">
    <property type="term" value="P:thiamine biosynthetic process"/>
    <property type="evidence" value="ECO:0007669"/>
    <property type="project" value="UniProtKB-KW"/>
</dbReference>
<evidence type="ECO:0000313" key="6">
    <source>
        <dbReference type="Proteomes" id="UP000321464"/>
    </source>
</evidence>
<feature type="binding site" evidence="2">
    <location>
        <position position="247"/>
    </location>
    <ligand>
        <name>substrate</name>
    </ligand>
</feature>